<dbReference type="InterPro" id="IPR013783">
    <property type="entry name" value="Ig-like_fold"/>
</dbReference>
<evidence type="ECO:0000259" key="2">
    <source>
        <dbReference type="Pfam" id="PF00149"/>
    </source>
</evidence>
<organism evidence="5 6">
    <name type="scientific">Tateyamaria armeniaca</name>
    <dbReference type="NCBI Taxonomy" id="2518930"/>
    <lineage>
        <taxon>Bacteria</taxon>
        <taxon>Pseudomonadati</taxon>
        <taxon>Pseudomonadota</taxon>
        <taxon>Alphaproteobacteria</taxon>
        <taxon>Rhodobacterales</taxon>
        <taxon>Roseobacteraceae</taxon>
        <taxon>Tateyamaria</taxon>
    </lineage>
</organism>
<protein>
    <submittedName>
        <fullName evidence="5">Calcineurin-like phosphoesterase C-terminal domain-containing protein</fullName>
    </submittedName>
</protein>
<dbReference type="InterPro" id="IPR051918">
    <property type="entry name" value="STPP_CPPED1"/>
</dbReference>
<feature type="chain" id="PRO_5045420734" evidence="1">
    <location>
        <begin position="21"/>
        <end position="660"/>
    </location>
</feature>
<dbReference type="EMBL" id="JBHDIY010000002">
    <property type="protein sequence ID" value="MFL4469875.1"/>
    <property type="molecule type" value="Genomic_DNA"/>
</dbReference>
<dbReference type="RefSeq" id="WP_407591773.1">
    <property type="nucleotide sequence ID" value="NZ_JBHDIY010000002.1"/>
</dbReference>
<dbReference type="Gene3D" id="3.60.21.10">
    <property type="match status" value="1"/>
</dbReference>
<evidence type="ECO:0000313" key="5">
    <source>
        <dbReference type="EMBL" id="MFL4469875.1"/>
    </source>
</evidence>
<sequence>MTAKFTGRGALLAAVSMVMAAPGLARTDYVANIDIVRTGADPAAETLTGHVFHDLSLDGARQADEQGVAGVIVSNGRDVTTTDADGAYTLPVYENMTVMVHEPAAYDVPVNKDGVPQFFYHHLPEGTPETLRYGGLAPTGPLPAAINFPMIRTGVDDEFSCVMMGDTQPYSNTEIGYVRDGVLDSILDQDLSAAECVIMLGDVMGDDLSLLPRFMDLWSVIDLPQYYVHGNHDFDFDATTDEHSADSWREMYGPAYYSFDIGGATFIALDNVVYPCGPEDNGPGGRDACADPERVVYNGRVVERQMQWLEATLAEIPEDRLIVMLHHIPFVSFIDSNTGRHQTDNLAEIHALLAGRPAVSFSGHTHTMEYLAAGEWFQGWEEQVGVTRLPFDHVVGGAPSGNWYWGDLNFDGTPLAFARGGTPPGYMIVDFDGSDFEVNFFAANLAPERQIALSFNTPQFRTWFDELFAWADEREDPAAETPPLTVNDLADLRLFTPQDLESTVWLTANVWIGDRNTQVSASINGGPDLPMTRTQAGNGEDVRSGAEWADPFAAVRQMTIGRFGWQSTQGEDRAQGFEVWQGSSYGPATPQPAETWMIADSSTHLWRLEMPADLPVGAHIVEVTAVMADGREFTDRMTFEVRAERPFPYWDNTLWEDQTN</sequence>
<feature type="domain" description="Calcineurin-like phosphoesterase C-terminal" evidence="3">
    <location>
        <begin position="396"/>
        <end position="553"/>
    </location>
</feature>
<evidence type="ECO:0000313" key="6">
    <source>
        <dbReference type="Proteomes" id="UP001627408"/>
    </source>
</evidence>
<keyword evidence="6" id="KW-1185">Reference proteome</keyword>
<dbReference type="InterPro" id="IPR029052">
    <property type="entry name" value="Metallo-depent_PP-like"/>
</dbReference>
<dbReference type="PANTHER" id="PTHR43143">
    <property type="entry name" value="METALLOPHOSPHOESTERASE, CALCINEURIN SUPERFAMILY"/>
    <property type="match status" value="1"/>
</dbReference>
<name>A0ABW8URX4_9RHOB</name>
<keyword evidence="1" id="KW-0732">Signal</keyword>
<evidence type="ECO:0000256" key="1">
    <source>
        <dbReference type="SAM" id="SignalP"/>
    </source>
</evidence>
<dbReference type="PANTHER" id="PTHR43143:SF1">
    <property type="entry name" value="SERINE_THREONINE-PROTEIN PHOSPHATASE CPPED1"/>
    <property type="match status" value="1"/>
</dbReference>
<dbReference type="SUPFAM" id="SSF56300">
    <property type="entry name" value="Metallo-dependent phosphatases"/>
    <property type="match status" value="1"/>
</dbReference>
<comment type="caution">
    <text evidence="5">The sequence shown here is derived from an EMBL/GenBank/DDBJ whole genome shotgun (WGS) entry which is preliminary data.</text>
</comment>
<dbReference type="InterPro" id="IPR004843">
    <property type="entry name" value="Calcineurin-like_PHP"/>
</dbReference>
<feature type="signal peptide" evidence="1">
    <location>
        <begin position="1"/>
        <end position="20"/>
    </location>
</feature>
<dbReference type="InterPro" id="IPR032285">
    <property type="entry name" value="Metallophos_N"/>
</dbReference>
<dbReference type="InterPro" id="IPR032288">
    <property type="entry name" value="Metallophos_C"/>
</dbReference>
<dbReference type="Pfam" id="PF16371">
    <property type="entry name" value="MetallophosN"/>
    <property type="match status" value="1"/>
</dbReference>
<dbReference type="Proteomes" id="UP001627408">
    <property type="component" value="Unassembled WGS sequence"/>
</dbReference>
<feature type="domain" description="Calcineurin-like phosphoesterase" evidence="2">
    <location>
        <begin position="197"/>
        <end position="367"/>
    </location>
</feature>
<evidence type="ECO:0000259" key="4">
    <source>
        <dbReference type="Pfam" id="PF16371"/>
    </source>
</evidence>
<gene>
    <name evidence="5" type="ORF">ACERZ8_08365</name>
</gene>
<dbReference type="Pfam" id="PF00149">
    <property type="entry name" value="Metallophos"/>
    <property type="match status" value="1"/>
</dbReference>
<accession>A0ABW8URX4</accession>
<feature type="domain" description="Calcineurin-like phosphoesterase N-terminal" evidence="4">
    <location>
        <begin position="63"/>
        <end position="123"/>
    </location>
</feature>
<reference evidence="5 6" key="1">
    <citation type="submission" date="2024-08" db="EMBL/GenBank/DDBJ databases">
        <title>Tateyamaria sp. nov., isolated from marine algae.</title>
        <authorList>
            <person name="Choi B.J."/>
            <person name="Kim J.M."/>
            <person name="Lee J.K."/>
            <person name="Choi D.G."/>
            <person name="Bayburt H."/>
            <person name="Baek J.H."/>
            <person name="Han D.M."/>
            <person name="Jeon C.O."/>
        </authorList>
    </citation>
    <scope>NUCLEOTIDE SEQUENCE [LARGE SCALE GENOMIC DNA]</scope>
    <source>
        <strain evidence="5 6">KMU-156</strain>
    </source>
</reference>
<proteinExistence type="predicted"/>
<dbReference type="Pfam" id="PF16370">
    <property type="entry name" value="MetallophosC"/>
    <property type="match status" value="1"/>
</dbReference>
<dbReference type="Gene3D" id="2.60.40.10">
    <property type="entry name" value="Immunoglobulins"/>
    <property type="match status" value="1"/>
</dbReference>
<evidence type="ECO:0000259" key="3">
    <source>
        <dbReference type="Pfam" id="PF16370"/>
    </source>
</evidence>